<dbReference type="PANTHER" id="PTHR11252">
    <property type="entry name" value="POLYRIBONUCLEOTIDE NUCLEOTIDYLTRANSFERASE"/>
    <property type="match status" value="1"/>
</dbReference>
<protein>
    <submittedName>
        <fullName evidence="4">Polyribonucleotide nucleotidyltransferase 2, mitochondrial</fullName>
    </submittedName>
</protein>
<accession>A0A2V3IWJ0</accession>
<name>A0A2V3IWJ0_9FLOR</name>
<evidence type="ECO:0000313" key="4">
    <source>
        <dbReference type="EMBL" id="PXF45500.1"/>
    </source>
</evidence>
<dbReference type="InterPro" id="IPR036456">
    <property type="entry name" value="PNPase_PH_RNA-bd_sf"/>
</dbReference>
<comment type="caution">
    <text evidence="4">The sequence shown here is derived from an EMBL/GenBank/DDBJ whole genome shotgun (WGS) entry which is preliminary data.</text>
</comment>
<keyword evidence="1" id="KW-0694">RNA-binding</keyword>
<proteinExistence type="predicted"/>
<evidence type="ECO:0000256" key="1">
    <source>
        <dbReference type="ARBA" id="ARBA00022884"/>
    </source>
</evidence>
<dbReference type="OrthoDB" id="1604at2759"/>
<gene>
    <name evidence="4" type="ORF">BWQ96_04798</name>
</gene>
<evidence type="ECO:0000259" key="3">
    <source>
        <dbReference type="Pfam" id="PF01138"/>
    </source>
</evidence>
<dbReference type="GO" id="GO:0000175">
    <property type="term" value="F:3'-5'-RNA exonuclease activity"/>
    <property type="evidence" value="ECO:0007669"/>
    <property type="project" value="TreeGrafter"/>
</dbReference>
<dbReference type="GO" id="GO:0005829">
    <property type="term" value="C:cytosol"/>
    <property type="evidence" value="ECO:0007669"/>
    <property type="project" value="TreeGrafter"/>
</dbReference>
<dbReference type="GO" id="GO:0004654">
    <property type="term" value="F:polyribonucleotide nucleotidyltransferase activity"/>
    <property type="evidence" value="ECO:0007669"/>
    <property type="project" value="InterPro"/>
</dbReference>
<reference evidence="4 5" key="1">
    <citation type="journal article" date="2018" name="Mol. Biol. Evol.">
        <title>Analysis of the draft genome of the red seaweed Gracilariopsis chorda provides insights into genome size evolution in Rhodophyta.</title>
        <authorList>
            <person name="Lee J."/>
            <person name="Yang E.C."/>
            <person name="Graf L."/>
            <person name="Yang J.H."/>
            <person name="Qiu H."/>
            <person name="Zel Zion U."/>
            <person name="Chan C.X."/>
            <person name="Stephens T.G."/>
            <person name="Weber A.P.M."/>
            <person name="Boo G.H."/>
            <person name="Boo S.M."/>
            <person name="Kim K.M."/>
            <person name="Shin Y."/>
            <person name="Jung M."/>
            <person name="Lee S.J."/>
            <person name="Yim H.S."/>
            <person name="Lee J.H."/>
            <person name="Bhattacharya D."/>
            <person name="Yoon H.S."/>
        </authorList>
    </citation>
    <scope>NUCLEOTIDE SEQUENCE [LARGE SCALE GENOMIC DNA]</scope>
    <source>
        <strain evidence="4 5">SKKU-2015</strain>
        <tissue evidence="4">Whole body</tissue>
    </source>
</reference>
<dbReference type="InterPro" id="IPR012162">
    <property type="entry name" value="PNPase"/>
</dbReference>
<dbReference type="InterPro" id="IPR036345">
    <property type="entry name" value="ExoRNase_PH_dom2_sf"/>
</dbReference>
<evidence type="ECO:0000256" key="2">
    <source>
        <dbReference type="SAM" id="MobiDB-lite"/>
    </source>
</evidence>
<organism evidence="4 5">
    <name type="scientific">Gracilariopsis chorda</name>
    <dbReference type="NCBI Taxonomy" id="448386"/>
    <lineage>
        <taxon>Eukaryota</taxon>
        <taxon>Rhodophyta</taxon>
        <taxon>Florideophyceae</taxon>
        <taxon>Rhodymeniophycidae</taxon>
        <taxon>Gracilariales</taxon>
        <taxon>Gracilariaceae</taxon>
        <taxon>Gracilariopsis</taxon>
    </lineage>
</organism>
<dbReference type="SUPFAM" id="SSF55666">
    <property type="entry name" value="Ribonuclease PH domain 2-like"/>
    <property type="match status" value="1"/>
</dbReference>
<feature type="compositionally biased region" description="Basic and acidic residues" evidence="2">
    <location>
        <begin position="1"/>
        <end position="10"/>
    </location>
</feature>
<dbReference type="SUPFAM" id="SSF46915">
    <property type="entry name" value="Polynucleotide phosphorylase/guanosine pentaphosphate synthase (PNPase/GPSI), domain 3"/>
    <property type="match status" value="1"/>
</dbReference>
<dbReference type="EMBL" id="NBIV01000060">
    <property type="protein sequence ID" value="PXF45500.1"/>
    <property type="molecule type" value="Genomic_DNA"/>
</dbReference>
<dbReference type="GO" id="GO:0000958">
    <property type="term" value="P:mitochondrial mRNA catabolic process"/>
    <property type="evidence" value="ECO:0007669"/>
    <property type="project" value="TreeGrafter"/>
</dbReference>
<dbReference type="Gene3D" id="3.30.230.70">
    <property type="entry name" value="GHMP Kinase, N-terminal domain"/>
    <property type="match status" value="1"/>
</dbReference>
<dbReference type="AlphaFoldDB" id="A0A2V3IWJ0"/>
<dbReference type="Proteomes" id="UP000247409">
    <property type="component" value="Unassembled WGS sequence"/>
</dbReference>
<dbReference type="Pfam" id="PF01138">
    <property type="entry name" value="RNase_PH"/>
    <property type="match status" value="1"/>
</dbReference>
<dbReference type="InterPro" id="IPR027408">
    <property type="entry name" value="PNPase/RNase_PH_dom_sf"/>
</dbReference>
<feature type="domain" description="Exoribonuclease phosphorolytic" evidence="3">
    <location>
        <begin position="116"/>
        <end position="247"/>
    </location>
</feature>
<dbReference type="SUPFAM" id="SSF54211">
    <property type="entry name" value="Ribosomal protein S5 domain 2-like"/>
    <property type="match status" value="1"/>
</dbReference>
<dbReference type="GO" id="GO:0003723">
    <property type="term" value="F:RNA binding"/>
    <property type="evidence" value="ECO:0007669"/>
    <property type="project" value="UniProtKB-KW"/>
</dbReference>
<sequence length="431" mass="47469">MLLDLREREGLSSFPRYHPQQQQRSEALPVPDEAITDEIHHHVIEEYNKAFVECQDHPGKAHRAHILTSAQQEVLDQYNTYSLSHVSRIIDTAAREAFRSRIFNDRCRLDGRVPSQVRPLRAETSVLPGDVHGSALFERGDTQVLAHATIGLLARAAKVEEYIDGADQRPFFVHYSFPSYATGEPGGPSTFSSRREVGHGALAEDAIAPVLESCPYALRVSAEVLASDGSSSMAAVCADSMALRDAGARITQDVAGVAMGLVTDGDEEIILTDILGVEDHYGEMDMNVKGTREGIAACQLDTKHPERLSEQTLKEALSQARKAHEHILDHMQGQQAQCMPYHASRVAEVQVEINGVRTLLRDRGAFLRDIKERKVSKLLYDPRKQVVSVEAPNEEAEQRACKPVSQAVGDLKLGVKVDANVEEARQSSAVV</sequence>
<dbReference type="PANTHER" id="PTHR11252:SF0">
    <property type="entry name" value="POLYRIBONUCLEOTIDE NUCLEOTIDYLTRANSFERASE 1, MITOCHONDRIAL"/>
    <property type="match status" value="1"/>
</dbReference>
<dbReference type="STRING" id="448386.A0A2V3IWJ0"/>
<feature type="region of interest" description="Disordered" evidence="2">
    <location>
        <begin position="1"/>
        <end position="28"/>
    </location>
</feature>
<dbReference type="InterPro" id="IPR001247">
    <property type="entry name" value="ExoRNase_PH_dom1"/>
</dbReference>
<dbReference type="GO" id="GO:0005739">
    <property type="term" value="C:mitochondrion"/>
    <property type="evidence" value="ECO:0007669"/>
    <property type="project" value="TreeGrafter"/>
</dbReference>
<evidence type="ECO:0000313" key="5">
    <source>
        <dbReference type="Proteomes" id="UP000247409"/>
    </source>
</evidence>
<keyword evidence="5" id="KW-1185">Reference proteome</keyword>
<keyword evidence="4" id="KW-0808">Transferase</keyword>
<dbReference type="InterPro" id="IPR020568">
    <property type="entry name" value="Ribosomal_Su5_D2-typ_SF"/>
</dbReference>
<dbReference type="GO" id="GO:0000965">
    <property type="term" value="P:mitochondrial RNA 3'-end processing"/>
    <property type="evidence" value="ECO:0007669"/>
    <property type="project" value="TreeGrafter"/>
</dbReference>